<keyword evidence="7" id="KW-0863">Zinc-finger</keyword>
<dbReference type="CDD" id="cd03364">
    <property type="entry name" value="TOPRIM_DnaG_primases"/>
    <property type="match status" value="1"/>
</dbReference>
<evidence type="ECO:0000256" key="5">
    <source>
        <dbReference type="ARBA" id="ARBA00022705"/>
    </source>
</evidence>
<gene>
    <name evidence="13" type="primary">dnaG</name>
    <name evidence="13" type="ordered locus">SELR_pSRC300910</name>
</gene>
<keyword evidence="5" id="KW-0235">DNA replication</keyword>
<dbReference type="Pfam" id="PF13155">
    <property type="entry name" value="Toprim_2"/>
    <property type="match status" value="1"/>
</dbReference>
<dbReference type="Pfam" id="PF03796">
    <property type="entry name" value="DnaB_C"/>
    <property type="match status" value="1"/>
</dbReference>
<keyword evidence="4 13" id="KW-0548">Nucleotidyltransferase</keyword>
<dbReference type="KEGG" id="sri:SELR_pSRC300910"/>
<evidence type="ECO:0000256" key="1">
    <source>
        <dbReference type="ARBA" id="ARBA00022478"/>
    </source>
</evidence>
<evidence type="ECO:0000256" key="3">
    <source>
        <dbReference type="ARBA" id="ARBA00022679"/>
    </source>
</evidence>
<dbReference type="Pfam" id="PF01807">
    <property type="entry name" value="Zn_ribbon_DnaG"/>
    <property type="match status" value="1"/>
</dbReference>
<dbReference type="Gene3D" id="3.40.50.300">
    <property type="entry name" value="P-loop containing nucleotide triphosphate hydrolases"/>
    <property type="match status" value="1"/>
</dbReference>
<reference evidence="13 14" key="1">
    <citation type="submission" date="2011-10" db="EMBL/GenBank/DDBJ databases">
        <title>Whole genome sequence of Selenomonas ruminantium subsp. lactilytica TAM6421.</title>
        <authorList>
            <person name="Oguchi A."/>
            <person name="Ankai A."/>
            <person name="Kaneko J."/>
            <person name="Yamada-Narita S."/>
            <person name="Fukui S."/>
            <person name="Takahashi M."/>
            <person name="Onodera T."/>
            <person name="Kojima S."/>
            <person name="Fushimi T."/>
            <person name="Abe N."/>
            <person name="Kamio Y."/>
            <person name="Yamazaki S."/>
            <person name="Fujita N."/>
        </authorList>
    </citation>
    <scope>NUCLEOTIDE SEQUENCE [LARGE SCALE GENOMIC DNA]</scope>
    <source>
        <strain evidence="14">NBRC 103574 / TAM6421</strain>
        <plasmid evidence="13 14">pSRC3</plasmid>
    </source>
</reference>
<keyword evidence="1" id="KW-0240">DNA-directed RNA polymerase</keyword>
<accession>I0GWM7</accession>
<dbReference type="InterPro" id="IPR006171">
    <property type="entry name" value="TOPRIM_dom"/>
</dbReference>
<dbReference type="SUPFAM" id="SSF57783">
    <property type="entry name" value="Zinc beta-ribbon"/>
    <property type="match status" value="1"/>
</dbReference>
<dbReference type="GO" id="GO:0005524">
    <property type="term" value="F:ATP binding"/>
    <property type="evidence" value="ECO:0007669"/>
    <property type="project" value="InterPro"/>
</dbReference>
<feature type="compositionally biased region" description="Basic and acidic residues" evidence="10">
    <location>
        <begin position="579"/>
        <end position="592"/>
    </location>
</feature>
<geneLocation type="plasmid" evidence="13 14">
    <name>pSRC3</name>
</geneLocation>
<evidence type="ECO:0000313" key="14">
    <source>
        <dbReference type="Proteomes" id="UP000007887"/>
    </source>
</evidence>
<keyword evidence="2" id="KW-0639">Primosome</keyword>
<evidence type="ECO:0000259" key="12">
    <source>
        <dbReference type="PROSITE" id="PS51199"/>
    </source>
</evidence>
<name>I0GWM7_SELRL</name>
<dbReference type="HOGENOM" id="CLU_409873_0_0_9"/>
<evidence type="ECO:0000256" key="9">
    <source>
        <dbReference type="ARBA" id="ARBA00023163"/>
    </source>
</evidence>
<dbReference type="EMBL" id="AP012300">
    <property type="protein sequence ID" value="BAL85164.1"/>
    <property type="molecule type" value="Genomic_DNA"/>
</dbReference>
<dbReference type="Gene3D" id="3.90.580.10">
    <property type="entry name" value="Zinc finger, CHC2-type domain"/>
    <property type="match status" value="1"/>
</dbReference>
<dbReference type="EC" id="2.7.7.-" evidence="13"/>
<dbReference type="PANTHER" id="PTHR30313">
    <property type="entry name" value="DNA PRIMASE"/>
    <property type="match status" value="1"/>
</dbReference>
<evidence type="ECO:0000256" key="8">
    <source>
        <dbReference type="ARBA" id="ARBA00022833"/>
    </source>
</evidence>
<evidence type="ECO:0000256" key="7">
    <source>
        <dbReference type="ARBA" id="ARBA00022771"/>
    </source>
</evidence>
<dbReference type="Proteomes" id="UP000007887">
    <property type="component" value="Plasmid pSRC3"/>
</dbReference>
<dbReference type="PROSITE" id="PS51199">
    <property type="entry name" value="SF4_HELICASE"/>
    <property type="match status" value="1"/>
</dbReference>
<proteinExistence type="predicted"/>
<feature type="domain" description="SF4 helicase" evidence="12">
    <location>
        <begin position="394"/>
        <end position="661"/>
    </location>
</feature>
<dbReference type="InterPro" id="IPR050219">
    <property type="entry name" value="DnaG_primase"/>
</dbReference>
<dbReference type="OrthoDB" id="581132at2"/>
<dbReference type="GO" id="GO:0008270">
    <property type="term" value="F:zinc ion binding"/>
    <property type="evidence" value="ECO:0007669"/>
    <property type="project" value="UniProtKB-KW"/>
</dbReference>
<dbReference type="GO" id="GO:0003899">
    <property type="term" value="F:DNA-directed RNA polymerase activity"/>
    <property type="evidence" value="ECO:0007669"/>
    <property type="project" value="InterPro"/>
</dbReference>
<organism evidence="13 14">
    <name type="scientific">Selenomonas ruminantium subsp. lactilytica (strain NBRC 103574 / TAM6421)</name>
    <dbReference type="NCBI Taxonomy" id="927704"/>
    <lineage>
        <taxon>Bacteria</taxon>
        <taxon>Bacillati</taxon>
        <taxon>Bacillota</taxon>
        <taxon>Negativicutes</taxon>
        <taxon>Selenomonadales</taxon>
        <taxon>Selenomonadaceae</taxon>
        <taxon>Selenomonas</taxon>
    </lineage>
</organism>
<dbReference type="GO" id="GO:0003678">
    <property type="term" value="F:DNA helicase activity"/>
    <property type="evidence" value="ECO:0007669"/>
    <property type="project" value="InterPro"/>
</dbReference>
<evidence type="ECO:0000256" key="4">
    <source>
        <dbReference type="ARBA" id="ARBA00022695"/>
    </source>
</evidence>
<dbReference type="SMART" id="SM00400">
    <property type="entry name" value="ZnF_CHCC"/>
    <property type="match status" value="1"/>
</dbReference>
<dbReference type="PROSITE" id="PS50880">
    <property type="entry name" value="TOPRIM"/>
    <property type="match status" value="1"/>
</dbReference>
<dbReference type="InterPro" id="IPR034151">
    <property type="entry name" value="TOPRIM_DnaG_bac"/>
</dbReference>
<keyword evidence="3 13" id="KW-0808">Transferase</keyword>
<dbReference type="InterPro" id="IPR002694">
    <property type="entry name" value="Znf_CHC2"/>
</dbReference>
<dbReference type="GO" id="GO:1990077">
    <property type="term" value="C:primosome complex"/>
    <property type="evidence" value="ECO:0007669"/>
    <property type="project" value="UniProtKB-KW"/>
</dbReference>
<evidence type="ECO:0000256" key="6">
    <source>
        <dbReference type="ARBA" id="ARBA00022723"/>
    </source>
</evidence>
<evidence type="ECO:0000256" key="2">
    <source>
        <dbReference type="ARBA" id="ARBA00022515"/>
    </source>
</evidence>
<evidence type="ECO:0000313" key="13">
    <source>
        <dbReference type="EMBL" id="BAL85164.1"/>
    </source>
</evidence>
<keyword evidence="9" id="KW-0804">Transcription</keyword>
<dbReference type="InterPro" id="IPR036977">
    <property type="entry name" value="DNA_primase_Znf_CHC2"/>
</dbReference>
<dbReference type="Gene3D" id="3.40.1360.10">
    <property type="match status" value="1"/>
</dbReference>
<dbReference type="GO" id="GO:0003677">
    <property type="term" value="F:DNA binding"/>
    <property type="evidence" value="ECO:0007669"/>
    <property type="project" value="InterPro"/>
</dbReference>
<dbReference type="PATRIC" id="fig|927704.6.peg.3405"/>
<dbReference type="SUPFAM" id="SSF56731">
    <property type="entry name" value="DNA primase core"/>
    <property type="match status" value="1"/>
</dbReference>
<keyword evidence="6" id="KW-0479">Metal-binding</keyword>
<dbReference type="PANTHER" id="PTHR30313:SF2">
    <property type="entry name" value="DNA PRIMASE"/>
    <property type="match status" value="1"/>
</dbReference>
<dbReference type="RefSeq" id="WP_014426182.1">
    <property type="nucleotide sequence ID" value="NC_017073.1"/>
</dbReference>
<sequence length="661" mass="75310">MNIIDVIRGKSLVEYIPDLKLQSDGTYRCACPIHGGDNPSTFVVFPDNKFYCFSCQASGDIIHYVMGRDGCTFEQAVHTLCDDFGLTISESDEYREHMGITERNAAWIHQMQAKLPTVIDYLHKRGLTDETIETYGLGYSEKIKALTIPMYDEWRRPVAFLYRYFDKKPKYKNSKNVKGLFTKGEFLFGLPQALKHLKDTKTIILCEGSFDAMSAVQQGNCAVAYCGISVTKSHVEHIKSLLTPIENGKVVLCPDNDGKASKFVRRARDLFKKHAPKIVVKVAVIPDGCKDFNDMLVAGKDIAKDCQYVSMDFYVAKQIISETDDKEIQEKNIVDFVRTVENPMVRQDIAEYLADVWQRDISVVRELLSIKEDTTEERMKDIASAIDSFHALESVKDEEYFGVGFPNIDKAAKFKRKNVVILGAASNSGKTENLLEWILHWCVKLRKTVLFFSLEMPKEDIMKILVAKIVGIRRYDVPGYIAMNPDLVTMISDKLEKHLFIVDKPGLTLDDMAEYVKLTNARLSPVDIVAVDYFQKMRGRDTLTDEEAMAEKTKDFAKELNVLFVILSQLNKSGQGKEQGGRFHEPEQKDLRGSGAIGDSGDYVYLLWRRALDSTLSPIDREKYKYDSMIKLVKARERRSEDTLFNLVYDPEKSRLTEKVL</sequence>
<dbReference type="GO" id="GO:0005737">
    <property type="term" value="C:cytoplasm"/>
    <property type="evidence" value="ECO:0007669"/>
    <property type="project" value="TreeGrafter"/>
</dbReference>
<dbReference type="SUPFAM" id="SSF52540">
    <property type="entry name" value="P-loop containing nucleoside triphosphate hydrolases"/>
    <property type="match status" value="1"/>
</dbReference>
<feature type="domain" description="Toprim" evidence="11">
    <location>
        <begin position="201"/>
        <end position="286"/>
    </location>
</feature>
<evidence type="ECO:0000256" key="10">
    <source>
        <dbReference type="SAM" id="MobiDB-lite"/>
    </source>
</evidence>
<protein>
    <submittedName>
        <fullName evidence="13">Putative DNA primase</fullName>
        <ecNumber evidence="13">2.7.7.-</ecNumber>
    </submittedName>
</protein>
<dbReference type="AlphaFoldDB" id="I0GWM7"/>
<feature type="region of interest" description="Disordered" evidence="10">
    <location>
        <begin position="574"/>
        <end position="595"/>
    </location>
</feature>
<dbReference type="GO" id="GO:0000428">
    <property type="term" value="C:DNA-directed RNA polymerase complex"/>
    <property type="evidence" value="ECO:0007669"/>
    <property type="project" value="UniProtKB-KW"/>
</dbReference>
<keyword evidence="13" id="KW-0614">Plasmid</keyword>
<dbReference type="InterPro" id="IPR027417">
    <property type="entry name" value="P-loop_NTPase"/>
</dbReference>
<evidence type="ECO:0000259" key="11">
    <source>
        <dbReference type="PROSITE" id="PS50880"/>
    </source>
</evidence>
<dbReference type="GO" id="GO:0006269">
    <property type="term" value="P:DNA replication, synthesis of primer"/>
    <property type="evidence" value="ECO:0007669"/>
    <property type="project" value="UniProtKB-KW"/>
</dbReference>
<dbReference type="InterPro" id="IPR007694">
    <property type="entry name" value="DNA_helicase_DnaB-like_C"/>
</dbReference>
<keyword evidence="8" id="KW-0862">Zinc</keyword>